<feature type="domain" description="Protein kinase" evidence="20">
    <location>
        <begin position="118"/>
        <end position="376"/>
    </location>
</feature>
<feature type="region of interest" description="Disordered" evidence="19">
    <location>
        <begin position="1373"/>
        <end position="1393"/>
    </location>
</feature>
<evidence type="ECO:0000256" key="19">
    <source>
        <dbReference type="SAM" id="MobiDB-lite"/>
    </source>
</evidence>
<gene>
    <name evidence="21" type="primary">WNK3</name>
</gene>
<feature type="compositionally biased region" description="Basic and acidic residues" evidence="19">
    <location>
        <begin position="13"/>
        <end position="26"/>
    </location>
</feature>
<feature type="compositionally biased region" description="Polar residues" evidence="19">
    <location>
        <begin position="549"/>
        <end position="569"/>
    </location>
</feature>
<evidence type="ECO:0000256" key="16">
    <source>
        <dbReference type="ARBA" id="ARBA00080935"/>
    </source>
</evidence>
<evidence type="ECO:0000256" key="3">
    <source>
        <dbReference type="ARBA" id="ARBA00012513"/>
    </source>
</evidence>
<feature type="region of interest" description="Disordered" evidence="19">
    <location>
        <begin position="1515"/>
        <end position="1549"/>
    </location>
</feature>
<dbReference type="OMA" id="ENNPCQH"/>
<dbReference type="CDD" id="cd14031">
    <property type="entry name" value="STKc_WNK3"/>
    <property type="match status" value="1"/>
</dbReference>
<dbReference type="GO" id="GO:0090188">
    <property type="term" value="P:negative regulation of pancreatic juice secretion"/>
    <property type="evidence" value="ECO:0007669"/>
    <property type="project" value="Ensembl"/>
</dbReference>
<accession>M3YJ58</accession>
<dbReference type="GO" id="GO:0005923">
    <property type="term" value="C:bicellular tight junction"/>
    <property type="evidence" value="ECO:0007669"/>
    <property type="project" value="Ensembl"/>
</dbReference>
<dbReference type="PANTHER" id="PTHR13902">
    <property type="entry name" value="SERINE/THREONINE-PROTEIN KINASE WNK WITH NO LYSINE -RELATED"/>
    <property type="match status" value="1"/>
</dbReference>
<dbReference type="InterPro" id="IPR024678">
    <property type="entry name" value="Kinase_OSR1/WNK_CCT"/>
</dbReference>
<evidence type="ECO:0000256" key="8">
    <source>
        <dbReference type="ARBA" id="ARBA00022741"/>
    </source>
</evidence>
<evidence type="ECO:0000256" key="2">
    <source>
        <dbReference type="ARBA" id="ARBA00004496"/>
    </source>
</evidence>
<evidence type="ECO:0000256" key="4">
    <source>
        <dbReference type="ARBA" id="ARBA00022490"/>
    </source>
</evidence>
<dbReference type="Gene3D" id="3.30.200.20">
    <property type="entry name" value="Phosphorylase Kinase, domain 1"/>
    <property type="match status" value="1"/>
</dbReference>
<dbReference type="GO" id="GO:0071474">
    <property type="term" value="P:cellular hyperosmotic response"/>
    <property type="evidence" value="ECO:0007669"/>
    <property type="project" value="Ensembl"/>
</dbReference>
<dbReference type="SMART" id="SM00220">
    <property type="entry name" value="S_TKc"/>
    <property type="match status" value="1"/>
</dbReference>
<dbReference type="HOGENOM" id="CLU_000550_1_2_1"/>
<dbReference type="SUPFAM" id="SSF56112">
    <property type="entry name" value="Protein kinase-like (PK-like)"/>
    <property type="match status" value="1"/>
</dbReference>
<protein>
    <recommendedName>
        <fullName evidence="15">Serine/threonine-protein kinase WNK3</fullName>
        <ecNumber evidence="3">2.7.11.1</ecNumber>
    </recommendedName>
    <alternativeName>
        <fullName evidence="16">Protein kinase lysine-deficient 3</fullName>
    </alternativeName>
    <alternativeName>
        <fullName evidence="17">Protein kinase with no lysine 3</fullName>
    </alternativeName>
</protein>
<dbReference type="Gene3D" id="1.10.510.10">
    <property type="entry name" value="Transferase(Phosphotransferase) domain 1"/>
    <property type="match status" value="1"/>
</dbReference>
<dbReference type="GO" id="GO:1903077">
    <property type="term" value="P:negative regulation of protein localization to plasma membrane"/>
    <property type="evidence" value="ECO:0007669"/>
    <property type="project" value="Ensembl"/>
</dbReference>
<dbReference type="EMBL" id="AEYP01100728">
    <property type="status" value="NOT_ANNOTATED_CDS"/>
    <property type="molecule type" value="Genomic_DNA"/>
</dbReference>
<comment type="catalytic activity">
    <reaction evidence="12">
        <text>L-threonyl-[protein] + ATP = O-phospho-L-threonyl-[protein] + ADP + H(+)</text>
        <dbReference type="Rhea" id="RHEA:46608"/>
        <dbReference type="Rhea" id="RHEA-COMP:11060"/>
        <dbReference type="Rhea" id="RHEA-COMP:11605"/>
        <dbReference type="ChEBI" id="CHEBI:15378"/>
        <dbReference type="ChEBI" id="CHEBI:30013"/>
        <dbReference type="ChEBI" id="CHEBI:30616"/>
        <dbReference type="ChEBI" id="CHEBI:61977"/>
        <dbReference type="ChEBI" id="CHEBI:456216"/>
        <dbReference type="EC" id="2.7.11.1"/>
    </reaction>
</comment>
<dbReference type="Ensembl" id="ENSMPUT00000011553.1">
    <property type="protein sequence ID" value="ENSMPUP00000011365.1"/>
    <property type="gene ID" value="ENSMPUG00000011455.1"/>
</dbReference>
<dbReference type="GO" id="GO:1904062">
    <property type="term" value="P:regulation of monoatomic cation transmembrane transport"/>
    <property type="evidence" value="ECO:0007669"/>
    <property type="project" value="Ensembl"/>
</dbReference>
<dbReference type="GO" id="GO:0140694">
    <property type="term" value="P:membraneless organelle assembly"/>
    <property type="evidence" value="ECO:0007669"/>
    <property type="project" value="Ensembl"/>
</dbReference>
<evidence type="ECO:0000256" key="5">
    <source>
        <dbReference type="ARBA" id="ARBA00022527"/>
    </source>
</evidence>
<dbReference type="GO" id="GO:0140693">
    <property type="term" value="F:molecular condensate scaffold activity"/>
    <property type="evidence" value="ECO:0007669"/>
    <property type="project" value="Ensembl"/>
</dbReference>
<evidence type="ECO:0000256" key="12">
    <source>
        <dbReference type="ARBA" id="ARBA00047899"/>
    </source>
</evidence>
<keyword evidence="5" id="KW-0723">Serine/threonine-protein kinase</keyword>
<dbReference type="GO" id="GO:0004674">
    <property type="term" value="F:protein serine/threonine kinase activity"/>
    <property type="evidence" value="ECO:0007669"/>
    <property type="project" value="UniProtKB-KW"/>
</dbReference>
<dbReference type="GO" id="GO:1903078">
    <property type="term" value="P:positive regulation of protein localization to plasma membrane"/>
    <property type="evidence" value="ECO:0007669"/>
    <property type="project" value="Ensembl"/>
</dbReference>
<dbReference type="PROSITE" id="PS00108">
    <property type="entry name" value="PROTEIN_KINASE_ST"/>
    <property type="match status" value="1"/>
</dbReference>
<evidence type="ECO:0000256" key="11">
    <source>
        <dbReference type="ARBA" id="ARBA00022843"/>
    </source>
</evidence>
<dbReference type="GO" id="GO:0043066">
    <property type="term" value="P:negative regulation of apoptotic process"/>
    <property type="evidence" value="ECO:0007669"/>
    <property type="project" value="Ensembl"/>
</dbReference>
<feature type="coiled-coil region" evidence="18">
    <location>
        <begin position="1476"/>
        <end position="1511"/>
    </location>
</feature>
<dbReference type="PROSITE" id="PS50011">
    <property type="entry name" value="PROTEIN_KINASE_DOM"/>
    <property type="match status" value="1"/>
</dbReference>
<dbReference type="GO" id="GO:0090279">
    <property type="term" value="P:regulation of calcium ion import"/>
    <property type="evidence" value="ECO:0007669"/>
    <property type="project" value="Ensembl"/>
</dbReference>
<dbReference type="eggNOG" id="KOG0584">
    <property type="taxonomic scope" value="Eukaryota"/>
</dbReference>
<evidence type="ECO:0000256" key="1">
    <source>
        <dbReference type="ARBA" id="ARBA00001946"/>
    </source>
</evidence>
<dbReference type="EMBL" id="AEYP01100731">
    <property type="status" value="NOT_ANNOTATED_CDS"/>
    <property type="molecule type" value="Genomic_DNA"/>
</dbReference>
<dbReference type="InterPro" id="IPR000719">
    <property type="entry name" value="Prot_kinase_dom"/>
</dbReference>
<evidence type="ECO:0000259" key="20">
    <source>
        <dbReference type="PROSITE" id="PS50011"/>
    </source>
</evidence>
<feature type="compositionally biased region" description="Basic residues" evidence="19">
    <location>
        <begin position="1529"/>
        <end position="1540"/>
    </location>
</feature>
<dbReference type="InterPro" id="IPR011009">
    <property type="entry name" value="Kinase-like_dom_sf"/>
</dbReference>
<dbReference type="GO" id="GO:0044325">
    <property type="term" value="F:transmembrane transporter binding"/>
    <property type="evidence" value="ECO:0007669"/>
    <property type="project" value="Ensembl"/>
</dbReference>
<dbReference type="GO" id="GO:0005912">
    <property type="term" value="C:adherens junction"/>
    <property type="evidence" value="ECO:0007669"/>
    <property type="project" value="Ensembl"/>
</dbReference>
<dbReference type="Pfam" id="PF24889">
    <property type="entry name" value="CCTL2_WNK"/>
    <property type="match status" value="1"/>
</dbReference>
<dbReference type="GO" id="GO:0072659">
    <property type="term" value="P:protein localization to plasma membrane"/>
    <property type="evidence" value="ECO:0007669"/>
    <property type="project" value="Ensembl"/>
</dbReference>
<keyword evidence="6" id="KW-0597">Phosphoprotein</keyword>
<evidence type="ECO:0000256" key="15">
    <source>
        <dbReference type="ARBA" id="ARBA00071800"/>
    </source>
</evidence>
<comment type="subunit">
    <text evidence="14">Interacts with WNK1 and WNK4.</text>
</comment>
<proteinExistence type="predicted"/>
<feature type="compositionally biased region" description="Polar residues" evidence="19">
    <location>
        <begin position="1408"/>
        <end position="1418"/>
    </location>
</feature>
<organism evidence="21">
    <name type="scientific">Mustela putorius furo</name>
    <name type="common">European domestic ferret</name>
    <name type="synonym">Mustela furo</name>
    <dbReference type="NCBI Taxonomy" id="9669"/>
    <lineage>
        <taxon>Eukaryota</taxon>
        <taxon>Metazoa</taxon>
        <taxon>Chordata</taxon>
        <taxon>Craniata</taxon>
        <taxon>Vertebrata</taxon>
        <taxon>Euteleostomi</taxon>
        <taxon>Mammalia</taxon>
        <taxon>Eutheria</taxon>
        <taxon>Laurasiatheria</taxon>
        <taxon>Carnivora</taxon>
        <taxon>Caniformia</taxon>
        <taxon>Musteloidea</taxon>
        <taxon>Mustelidae</taxon>
        <taxon>Mustelinae</taxon>
        <taxon>Mustela</taxon>
    </lineage>
</organism>
<dbReference type="EMBL" id="AEYP01100732">
    <property type="status" value="NOT_ANNOTATED_CDS"/>
    <property type="molecule type" value="Genomic_DNA"/>
</dbReference>
<feature type="region of interest" description="Disordered" evidence="19">
    <location>
        <begin position="776"/>
        <end position="804"/>
    </location>
</feature>
<dbReference type="InterPro" id="IPR056865">
    <property type="entry name" value="CCTL2_WNK"/>
</dbReference>
<comment type="cofactor">
    <cofactor evidence="1">
        <name>Mg(2+)</name>
        <dbReference type="ChEBI" id="CHEBI:18420"/>
    </cofactor>
</comment>
<dbReference type="Pfam" id="PF12202">
    <property type="entry name" value="OSR1_C"/>
    <property type="match status" value="1"/>
</dbReference>
<evidence type="ECO:0000256" key="14">
    <source>
        <dbReference type="ARBA" id="ARBA00063874"/>
    </source>
</evidence>
<evidence type="ECO:0000256" key="13">
    <source>
        <dbReference type="ARBA" id="ARBA00048679"/>
    </source>
</evidence>
<feature type="compositionally biased region" description="Polar residues" evidence="19">
    <location>
        <begin position="844"/>
        <end position="857"/>
    </location>
</feature>
<keyword evidence="18" id="KW-0175">Coiled coil</keyword>
<evidence type="ECO:0000256" key="6">
    <source>
        <dbReference type="ARBA" id="ARBA00022553"/>
    </source>
</evidence>
<dbReference type="GO" id="GO:0007231">
    <property type="term" value="P:osmosensory signaling pathway"/>
    <property type="evidence" value="ECO:0007669"/>
    <property type="project" value="Ensembl"/>
</dbReference>
<feature type="compositionally biased region" description="Basic and acidic residues" evidence="19">
    <location>
        <begin position="468"/>
        <end position="481"/>
    </location>
</feature>
<keyword evidence="10" id="KW-0067">ATP-binding</keyword>
<sequence length="1731" mass="190344">MATDSGEPASTEDSEKPDGVSLEDRAPQLAATLTVEARLKEKNSTFSASGETTERTNIPRVEKLPTNVLGGGQEVKYEQCSKATSESSKDCLKEKSEKEMEEEAEMKAVATSPSGRFLKFDIELGRGAFKTVYKGLDTETWVEVAWCELQDRKLTKAEQQRFKEEAEMLKGLQHPNIVRFYDSWESILKGKKCIVLVTELMTSGTLKTYLKRFKVMKPKVLRSWCRQILKGLQFLHTRTPPIIHRDLKCDNIFITGPTGSVKIGDLGLATLMRTSFAKSVIGTPEFMAPEMYEEHYDESVDVYAFGMCMLEMATSEYPYSECQNAAQIYRKVTSGIKPASFNKVTDPEVKEIIEGCIRQNKSERLSVRDLLNHAFFAEDTGLRVELAEEDDCSNSSLALRLWVEDPKKLKGKHKDNEAIEFSFNLETDTSEEVAYEMVKSGFFHESDSKAVAKSIRDRVTLIKKTREKKPAGCLEEHRDSQCKSAGNVLPQPQNTTLPPAPAPHTGAECEEPEVDQHVRQQLLQRKPQQHCSSVAGDNLSEAGVGSAVHSDTSSQPSVAYSSDQISGLQQQPKLTQPHILPLVQGQSTVLPVHVLGPPVVSQPQVSPLTVQKVSQIKPVSQAVGIEQATLLKPDLITSLNPDVAAVKENINTSDNPCGNGKQDRIKQRRASCPRPEKGTKFQLTVLQVSISGDNMVECQLETHNNKMVTFKFDVDGDAPEDIADYMVEDNFVLESEKEKFVEELRAIVGQAQEILHVHSAADRAIGIDSIIVESNNSQTGSSEQVQINSASTQTSNESVPQSSPVGRWRFCINQTIRNREAQSPPTLQQSISTVPGLSLLPGPRTTSNKEISQDTVPTLESNPCQRVLFASKSELKDVVDGKISEYASVETKQPAILYRVEDDRQIMAPVTSSSSYTATSVRAVPVECEGLTNRAGIFLPVYPCHQAASQADVPMVPPGESTQIAGNSVTTLAFVSDQKPQSLAVQQPTMDAEFISQEGETTMNTEASSPKMVIPTQTPGLELTTLLPTTILESDGERPPKMEFADNRIKTLDEKLRNLLYQEHSISSIYPESQKDTQSIDSPFSSSAEDTLSCPVPEVIGISHSGIQDSPAQSPNFQQTGSKILSNVAASQPANISVFKRDLNVITSIPSELCLHEMSPDASLPGDPEAYPAAVSSGGAIHLQTGGGYFGLSFTCPSLKNPISKKSWTRKLKSWAYRLRQSTSFFKRSKVRQVETEDMRSAVAPDPIPLTGESMADTRALSRCKAMSGSFQRGRFQVITVPQQQSVKVTSFGIAHTPVFKKMTTHSSEEALVFMDRAKPQLVEMEHAMHNPQTLLSSQKLQALHETFKEGKRIPKQGDNFLSFSTACETDVSSMTPEKELEENSATGSSMHSGHELLLKEREILTASKQPSSDSEFSATLAGRGKSVAKTGPESDQCLPLHEKKAYNQTQSSLFYSPSSPMSSDDESEIEDEDLKVELQRLREKHIQEVVNLQTQQNKELQELYERLRAIKDSKIQSSEVPGPPSSPRRPRSFKSKLRSRPQSLTQKENITVGDPLCVESNVASCQQSPASKKGMFTDDLHKLVDDWTKETVGNSLIKPSLNQLKQSQHKLESDNWNKVYENTPSTMGYTPTWISSLSQIRGAVPTSLPQGLPLPSFPGPLSSYGMPHVCQYNAVGGPGYPVQWVGISGTPQQSVVIPTQSGGPFQPGMNLQAFPASSVQNPSAIPPGPK</sequence>
<dbReference type="GO" id="GO:0005737">
    <property type="term" value="C:cytoplasm"/>
    <property type="evidence" value="ECO:0007669"/>
    <property type="project" value="UniProtKB-SubCell"/>
</dbReference>
<feature type="region of interest" description="Disordered" evidence="19">
    <location>
        <begin position="819"/>
        <end position="857"/>
    </location>
</feature>
<feature type="compositionally biased region" description="Polar residues" evidence="19">
    <location>
        <begin position="819"/>
        <end position="835"/>
    </location>
</feature>
<dbReference type="EMBL" id="AEYP01100729">
    <property type="status" value="NOT_ANNOTATED_CDS"/>
    <property type="molecule type" value="Genomic_DNA"/>
</dbReference>
<dbReference type="EMBL" id="AEYP01100726">
    <property type="status" value="NOT_ANNOTATED_CDS"/>
    <property type="molecule type" value="Genomic_DNA"/>
</dbReference>
<evidence type="ECO:0000313" key="21">
    <source>
        <dbReference type="Ensembl" id="ENSMPUP00000011365.1"/>
    </source>
</evidence>
<dbReference type="EMBL" id="AEYP01100723">
    <property type="status" value="NOT_ANNOTATED_CDS"/>
    <property type="molecule type" value="Genomic_DNA"/>
</dbReference>
<name>M3YJ58_MUSPF</name>
<evidence type="ECO:0000256" key="17">
    <source>
        <dbReference type="ARBA" id="ARBA00083534"/>
    </source>
</evidence>
<dbReference type="FunFam" id="3.10.20.90:FF:000166">
    <property type="entry name" value="serine/threonine-protein kinase WNK3 isoform X1"/>
    <property type="match status" value="1"/>
</dbReference>
<dbReference type="Pfam" id="PF00069">
    <property type="entry name" value="Pkinase"/>
    <property type="match status" value="1"/>
</dbReference>
<feature type="region of interest" description="Disordered" evidence="19">
    <location>
        <begin position="467"/>
        <end position="569"/>
    </location>
</feature>
<dbReference type="EMBL" id="AEYP01100727">
    <property type="status" value="NOT_ANNOTATED_CDS"/>
    <property type="molecule type" value="Genomic_DNA"/>
</dbReference>
<feature type="region of interest" description="Disordered" evidence="19">
    <location>
        <begin position="1"/>
        <end position="61"/>
    </location>
</feature>
<dbReference type="GeneTree" id="ENSGT00940000160145"/>
<feature type="region of interest" description="Disordered" evidence="19">
    <location>
        <begin position="1408"/>
        <end position="1438"/>
    </location>
</feature>
<dbReference type="GO" id="GO:0005524">
    <property type="term" value="F:ATP binding"/>
    <property type="evidence" value="ECO:0007669"/>
    <property type="project" value="UniProtKB-KW"/>
</dbReference>
<dbReference type="GO" id="GO:0035633">
    <property type="term" value="P:maintenance of blood-brain barrier"/>
    <property type="evidence" value="ECO:0007669"/>
    <property type="project" value="Ensembl"/>
</dbReference>
<feature type="region of interest" description="Disordered" evidence="19">
    <location>
        <begin position="1451"/>
        <end position="1472"/>
    </location>
</feature>
<keyword evidence="8" id="KW-0547">Nucleotide-binding</keyword>
<keyword evidence="7" id="KW-0808">Transferase</keyword>
<reference evidence="21" key="1">
    <citation type="submission" date="2024-06" db="UniProtKB">
        <authorList>
            <consortium name="Ensembl"/>
        </authorList>
    </citation>
    <scope>IDENTIFICATION</scope>
</reference>
<dbReference type="Gene3D" id="3.10.20.90">
    <property type="entry name" value="Phosphatidylinositol 3-kinase Catalytic Subunit, Chain A, domain 1"/>
    <property type="match status" value="2"/>
</dbReference>
<dbReference type="FunFam" id="1.10.510.10:FF:000006">
    <property type="entry name" value="Serine/threonine-protein kinase WNK1 isoform 2"/>
    <property type="match status" value="1"/>
</dbReference>
<comment type="catalytic activity">
    <reaction evidence="13">
        <text>L-seryl-[protein] + ATP = O-phospho-L-seryl-[protein] + ADP + H(+)</text>
        <dbReference type="Rhea" id="RHEA:17989"/>
        <dbReference type="Rhea" id="RHEA-COMP:9863"/>
        <dbReference type="Rhea" id="RHEA-COMP:11604"/>
        <dbReference type="ChEBI" id="CHEBI:15378"/>
        <dbReference type="ChEBI" id="CHEBI:29999"/>
        <dbReference type="ChEBI" id="CHEBI:30616"/>
        <dbReference type="ChEBI" id="CHEBI:83421"/>
        <dbReference type="ChEBI" id="CHEBI:456216"/>
        <dbReference type="EC" id="2.7.11.1"/>
    </reaction>
</comment>
<dbReference type="GO" id="GO:0006884">
    <property type="term" value="P:cell volume homeostasis"/>
    <property type="evidence" value="ECO:0007669"/>
    <property type="project" value="Ensembl"/>
</dbReference>
<keyword evidence="9" id="KW-0418">Kinase</keyword>
<dbReference type="InterPro" id="IPR050588">
    <property type="entry name" value="WNK_Ser-Thr_kinase"/>
</dbReference>
<dbReference type="STRING" id="9669.ENSMPUP00000011365"/>
<dbReference type="EMBL" id="AEYP01100730">
    <property type="status" value="NOT_ANNOTATED_CDS"/>
    <property type="molecule type" value="Genomic_DNA"/>
</dbReference>
<dbReference type="InParanoid" id="M3YJ58"/>
<dbReference type="GO" id="GO:0141109">
    <property type="term" value="F:transporter activator activity"/>
    <property type="evidence" value="ECO:0007669"/>
    <property type="project" value="Ensembl"/>
</dbReference>
<dbReference type="FunFam" id="3.30.200.20:FF:000494">
    <property type="entry name" value="serine/threonine-protein kinase WNK2 isoform X2"/>
    <property type="match status" value="1"/>
</dbReference>
<dbReference type="GO" id="GO:0050801">
    <property type="term" value="P:monoatomic ion homeostasis"/>
    <property type="evidence" value="ECO:0007669"/>
    <property type="project" value="Ensembl"/>
</dbReference>
<dbReference type="GO" id="GO:0010765">
    <property type="term" value="P:positive regulation of sodium ion transport"/>
    <property type="evidence" value="ECO:0007669"/>
    <property type="project" value="Ensembl"/>
</dbReference>
<dbReference type="EMBL" id="AEYP01100725">
    <property type="status" value="NOT_ANNOTATED_CDS"/>
    <property type="molecule type" value="Genomic_DNA"/>
</dbReference>
<evidence type="ECO:0000256" key="7">
    <source>
        <dbReference type="ARBA" id="ARBA00022679"/>
    </source>
</evidence>
<dbReference type="GO" id="GO:0070294">
    <property type="term" value="P:renal sodium ion absorption"/>
    <property type="evidence" value="ECO:0007669"/>
    <property type="project" value="Ensembl"/>
</dbReference>
<evidence type="ECO:0000256" key="18">
    <source>
        <dbReference type="SAM" id="Coils"/>
    </source>
</evidence>
<comment type="subcellular location">
    <subcellularLocation>
        <location evidence="2">Cytoplasm</location>
    </subcellularLocation>
</comment>
<keyword evidence="4" id="KW-0963">Cytoplasm</keyword>
<keyword evidence="11" id="KW-0832">Ubl conjugation</keyword>
<dbReference type="EMBL" id="AEYP01100724">
    <property type="status" value="NOT_ANNOTATED_CDS"/>
    <property type="molecule type" value="Genomic_DNA"/>
</dbReference>
<dbReference type="InterPro" id="IPR008271">
    <property type="entry name" value="Ser/Thr_kinase_AS"/>
</dbReference>
<evidence type="ECO:0000256" key="9">
    <source>
        <dbReference type="ARBA" id="ARBA00022777"/>
    </source>
</evidence>
<dbReference type="GO" id="GO:0051928">
    <property type="term" value="P:positive regulation of calcium ion transport"/>
    <property type="evidence" value="ECO:0007669"/>
    <property type="project" value="Ensembl"/>
</dbReference>
<evidence type="ECO:0000256" key="10">
    <source>
        <dbReference type="ARBA" id="ARBA00022840"/>
    </source>
</evidence>
<feature type="compositionally biased region" description="Low complexity" evidence="19">
    <location>
        <begin position="1452"/>
        <end position="1463"/>
    </location>
</feature>
<dbReference type="FunFam" id="3.10.20.90:FF:000007">
    <property type="entry name" value="Serine/threonine-protein kinase WNK1 isoform 1"/>
    <property type="match status" value="1"/>
</dbReference>
<dbReference type="EC" id="2.7.11.1" evidence="3"/>